<accession>A0A8K0RFI4</accession>
<evidence type="ECO:0000256" key="1">
    <source>
        <dbReference type="SAM" id="MobiDB-lite"/>
    </source>
</evidence>
<feature type="region of interest" description="Disordered" evidence="1">
    <location>
        <begin position="91"/>
        <end position="111"/>
    </location>
</feature>
<comment type="caution">
    <text evidence="2">The sequence shown here is derived from an EMBL/GenBank/DDBJ whole genome shotgun (WGS) entry which is preliminary data.</text>
</comment>
<gene>
    <name evidence="2" type="ORF">FB567DRAFT_617275</name>
</gene>
<evidence type="ECO:0000313" key="3">
    <source>
        <dbReference type="Proteomes" id="UP000813461"/>
    </source>
</evidence>
<dbReference type="OrthoDB" id="3750626at2759"/>
<proteinExistence type="predicted"/>
<organism evidence="2 3">
    <name type="scientific">Paraphoma chrysanthemicola</name>
    <dbReference type="NCBI Taxonomy" id="798071"/>
    <lineage>
        <taxon>Eukaryota</taxon>
        <taxon>Fungi</taxon>
        <taxon>Dikarya</taxon>
        <taxon>Ascomycota</taxon>
        <taxon>Pezizomycotina</taxon>
        <taxon>Dothideomycetes</taxon>
        <taxon>Pleosporomycetidae</taxon>
        <taxon>Pleosporales</taxon>
        <taxon>Pleosporineae</taxon>
        <taxon>Phaeosphaeriaceae</taxon>
        <taxon>Paraphoma</taxon>
    </lineage>
</organism>
<sequence>MSSNRQISATGCTGLLQKLSIGGPATDNVSAAGSGAAHYNNEKSANLLSLPNELLYQIVSYLVPTHESIPQAYGFSAFSSGSYIPECVASLEDSDESDDDDDSEIPRDSIAGPIARNAHADAIGLLLDLAPVGKKLAPVVQEVLYVHVSLPQPRDAPSPDTRYTSSISRFLQTIINRPDLAARVKQVSVWIYKGKAFSHFAPAHPDHPMGTSDPAFRVMLDQAMKNLSLKDADFEAWRQNFPRPTEAMICGLVFAALAKLQTVAIYERPFPTPRNNEYEEHKLRNLYARSDEAEIACLSHGLAVTKIHSLALSANLNGLHRAGLPSLTTLQLNYSEPNPFVTVGKGNFINVTF</sequence>
<dbReference type="AlphaFoldDB" id="A0A8K0RFI4"/>
<dbReference type="EMBL" id="JAGMVJ010000004">
    <property type="protein sequence ID" value="KAH7091613.1"/>
    <property type="molecule type" value="Genomic_DNA"/>
</dbReference>
<evidence type="ECO:0000313" key="2">
    <source>
        <dbReference type="EMBL" id="KAH7091613.1"/>
    </source>
</evidence>
<dbReference type="Proteomes" id="UP000813461">
    <property type="component" value="Unassembled WGS sequence"/>
</dbReference>
<name>A0A8K0RFI4_9PLEO</name>
<feature type="compositionally biased region" description="Acidic residues" evidence="1">
    <location>
        <begin position="92"/>
        <end position="103"/>
    </location>
</feature>
<reference evidence="2" key="1">
    <citation type="journal article" date="2021" name="Nat. Commun.">
        <title>Genetic determinants of endophytism in the Arabidopsis root mycobiome.</title>
        <authorList>
            <person name="Mesny F."/>
            <person name="Miyauchi S."/>
            <person name="Thiergart T."/>
            <person name="Pickel B."/>
            <person name="Atanasova L."/>
            <person name="Karlsson M."/>
            <person name="Huettel B."/>
            <person name="Barry K.W."/>
            <person name="Haridas S."/>
            <person name="Chen C."/>
            <person name="Bauer D."/>
            <person name="Andreopoulos W."/>
            <person name="Pangilinan J."/>
            <person name="LaButti K."/>
            <person name="Riley R."/>
            <person name="Lipzen A."/>
            <person name="Clum A."/>
            <person name="Drula E."/>
            <person name="Henrissat B."/>
            <person name="Kohler A."/>
            <person name="Grigoriev I.V."/>
            <person name="Martin F.M."/>
            <person name="Hacquard S."/>
        </authorList>
    </citation>
    <scope>NUCLEOTIDE SEQUENCE</scope>
    <source>
        <strain evidence="2">MPI-SDFR-AT-0120</strain>
    </source>
</reference>
<keyword evidence="3" id="KW-1185">Reference proteome</keyword>
<protein>
    <submittedName>
        <fullName evidence="2">Uncharacterized protein</fullName>
    </submittedName>
</protein>